<comment type="caution">
    <text evidence="1">The sequence shown here is derived from an EMBL/GenBank/DDBJ whole genome shotgun (WGS) entry which is preliminary data.</text>
</comment>
<organism evidence="1 2">
    <name type="scientific">Aliikangiella marina</name>
    <dbReference type="NCBI Taxonomy" id="1712262"/>
    <lineage>
        <taxon>Bacteria</taxon>
        <taxon>Pseudomonadati</taxon>
        <taxon>Pseudomonadota</taxon>
        <taxon>Gammaproteobacteria</taxon>
        <taxon>Oceanospirillales</taxon>
        <taxon>Pleioneaceae</taxon>
        <taxon>Aliikangiella</taxon>
    </lineage>
</organism>
<dbReference type="AlphaFoldDB" id="A0A545TJT6"/>
<dbReference type="EMBL" id="VIKR01000001">
    <property type="protein sequence ID" value="TQV77482.1"/>
    <property type="molecule type" value="Genomic_DNA"/>
</dbReference>
<name>A0A545TJT6_9GAMM</name>
<protein>
    <submittedName>
        <fullName evidence="1">Acyloxyacyl hydrolase</fullName>
    </submittedName>
</protein>
<dbReference type="InterPro" id="IPR018550">
    <property type="entry name" value="Lipid-A_deacylase-rel"/>
</dbReference>
<keyword evidence="2" id="KW-1185">Reference proteome</keyword>
<dbReference type="OrthoDB" id="6199047at2"/>
<gene>
    <name evidence="1" type="ORF">FLL45_05945</name>
</gene>
<evidence type="ECO:0000313" key="2">
    <source>
        <dbReference type="Proteomes" id="UP000317839"/>
    </source>
</evidence>
<dbReference type="GO" id="GO:0016787">
    <property type="term" value="F:hydrolase activity"/>
    <property type="evidence" value="ECO:0007669"/>
    <property type="project" value="UniProtKB-KW"/>
</dbReference>
<reference evidence="1 2" key="1">
    <citation type="submission" date="2019-06" db="EMBL/GenBank/DDBJ databases">
        <title>Draft genome of Aliikangiella marina GYP-15.</title>
        <authorList>
            <person name="Wang G."/>
        </authorList>
    </citation>
    <scope>NUCLEOTIDE SEQUENCE [LARGE SCALE GENOMIC DNA]</scope>
    <source>
        <strain evidence="1 2">GYP-15</strain>
    </source>
</reference>
<proteinExistence type="predicted"/>
<dbReference type="Gene3D" id="2.40.160.20">
    <property type="match status" value="1"/>
</dbReference>
<keyword evidence="1" id="KW-0378">Hydrolase</keyword>
<dbReference type="Pfam" id="PF09411">
    <property type="entry name" value="PagL"/>
    <property type="match status" value="1"/>
</dbReference>
<accession>A0A545TJT6</accession>
<evidence type="ECO:0000313" key="1">
    <source>
        <dbReference type="EMBL" id="TQV77482.1"/>
    </source>
</evidence>
<dbReference type="RefSeq" id="WP_142941054.1">
    <property type="nucleotide sequence ID" value="NZ_VIKR01000001.1"/>
</dbReference>
<dbReference type="Proteomes" id="UP000317839">
    <property type="component" value="Unassembled WGS sequence"/>
</dbReference>
<sequence>MQLISRTSYCLRKKLLQTLTKFLPLSACLIVLNLPFLQAREISLTNRKQDNHPIKVVKKVNHTLKLTVNAGRIGIADNLAKADVLGMELQYNSFEIKGFELLPAIGFYETQGGAQYSYLSFQHDFWLGNQFVLTPSLGLGYFRDSHDIQLGNKLEFISSLQIAYELPHKFRIGLKLSHISNGGISNINPGTESLTLAFTIPILD</sequence>